<dbReference type="GO" id="GO:0050684">
    <property type="term" value="P:regulation of mRNA processing"/>
    <property type="evidence" value="ECO:0007669"/>
    <property type="project" value="TreeGrafter"/>
</dbReference>
<dbReference type="GO" id="GO:0000245">
    <property type="term" value="P:spliceosomal complex assembly"/>
    <property type="evidence" value="ECO:0007669"/>
    <property type="project" value="TreeGrafter"/>
</dbReference>
<feature type="region of interest" description="Disordered" evidence="9">
    <location>
        <begin position="1"/>
        <end position="21"/>
    </location>
</feature>
<gene>
    <name evidence="10" type="ORF">PROQFM164_S03g001231</name>
</gene>
<evidence type="ECO:0000256" key="7">
    <source>
        <dbReference type="ARBA" id="ARBA00047899"/>
    </source>
</evidence>
<evidence type="ECO:0000313" key="11">
    <source>
        <dbReference type="Proteomes" id="UP000030686"/>
    </source>
</evidence>
<evidence type="ECO:0000256" key="5">
    <source>
        <dbReference type="ARBA" id="ARBA00022777"/>
    </source>
</evidence>
<keyword evidence="3" id="KW-0808">Transferase</keyword>
<evidence type="ECO:0000313" key="10">
    <source>
        <dbReference type="EMBL" id="CDM34507.1"/>
    </source>
</evidence>
<dbReference type="PANTHER" id="PTHR47634:SF9">
    <property type="entry name" value="PROTEIN KINASE DOMAIN-CONTAINING PROTEIN-RELATED"/>
    <property type="match status" value="1"/>
</dbReference>
<sequence length="161" mass="18371">MSTSSPPTPPSSGPIDDERRFKDITSPYEWVEDYHPGSYHPVVLGDVFNQQYKVIRKLSEGSYSTTRSSLYFTPERKLFNEELGGVRPGKEPLILEEPSIEESFDRACPDLDEEEAHEVKALLRWILQYDPAKRPSPVEILSHPWFCKIEVESGSSKVNTV</sequence>
<comment type="catalytic activity">
    <reaction evidence="8">
        <text>L-seryl-[protein] + ATP = O-phospho-L-seryl-[protein] + ADP + H(+)</text>
        <dbReference type="Rhea" id="RHEA:17989"/>
        <dbReference type="Rhea" id="RHEA-COMP:9863"/>
        <dbReference type="Rhea" id="RHEA-COMP:11604"/>
        <dbReference type="ChEBI" id="CHEBI:15378"/>
        <dbReference type="ChEBI" id="CHEBI:29999"/>
        <dbReference type="ChEBI" id="CHEBI:30616"/>
        <dbReference type="ChEBI" id="CHEBI:83421"/>
        <dbReference type="ChEBI" id="CHEBI:456216"/>
        <dbReference type="EC" id="2.7.11.1"/>
    </reaction>
</comment>
<keyword evidence="11" id="KW-1185">Reference proteome</keyword>
<dbReference type="OrthoDB" id="5979581at2759"/>
<dbReference type="Proteomes" id="UP000030686">
    <property type="component" value="Unassembled WGS sequence"/>
</dbReference>
<evidence type="ECO:0000256" key="4">
    <source>
        <dbReference type="ARBA" id="ARBA00022741"/>
    </source>
</evidence>
<feature type="compositionally biased region" description="Pro residues" evidence="9">
    <location>
        <begin position="1"/>
        <end position="12"/>
    </location>
</feature>
<keyword evidence="4" id="KW-0547">Nucleotide-binding</keyword>
<dbReference type="Gene3D" id="1.10.510.10">
    <property type="entry name" value="Transferase(Phosphotransferase) domain 1"/>
    <property type="match status" value="1"/>
</dbReference>
<evidence type="ECO:0000256" key="1">
    <source>
        <dbReference type="ARBA" id="ARBA00012513"/>
    </source>
</evidence>
<comment type="catalytic activity">
    <reaction evidence="7">
        <text>L-threonyl-[protein] + ATP = O-phospho-L-threonyl-[protein] + ADP + H(+)</text>
        <dbReference type="Rhea" id="RHEA:46608"/>
        <dbReference type="Rhea" id="RHEA-COMP:11060"/>
        <dbReference type="Rhea" id="RHEA-COMP:11605"/>
        <dbReference type="ChEBI" id="CHEBI:15378"/>
        <dbReference type="ChEBI" id="CHEBI:30013"/>
        <dbReference type="ChEBI" id="CHEBI:30616"/>
        <dbReference type="ChEBI" id="CHEBI:61977"/>
        <dbReference type="ChEBI" id="CHEBI:456216"/>
        <dbReference type="EC" id="2.7.11.1"/>
    </reaction>
</comment>
<dbReference type="EC" id="2.7.11.1" evidence="1"/>
<organism evidence="10 11">
    <name type="scientific">Penicillium roqueforti (strain FM164)</name>
    <dbReference type="NCBI Taxonomy" id="1365484"/>
    <lineage>
        <taxon>Eukaryota</taxon>
        <taxon>Fungi</taxon>
        <taxon>Dikarya</taxon>
        <taxon>Ascomycota</taxon>
        <taxon>Pezizomycotina</taxon>
        <taxon>Eurotiomycetes</taxon>
        <taxon>Eurotiomycetidae</taxon>
        <taxon>Eurotiales</taxon>
        <taxon>Aspergillaceae</taxon>
        <taxon>Penicillium</taxon>
    </lineage>
</organism>
<dbReference type="EMBL" id="HG792017">
    <property type="protein sequence ID" value="CDM34507.1"/>
    <property type="molecule type" value="Genomic_DNA"/>
</dbReference>
<dbReference type="InterPro" id="IPR011009">
    <property type="entry name" value="Kinase-like_dom_sf"/>
</dbReference>
<evidence type="ECO:0000256" key="2">
    <source>
        <dbReference type="ARBA" id="ARBA00022527"/>
    </source>
</evidence>
<dbReference type="PANTHER" id="PTHR47634">
    <property type="entry name" value="PROTEIN KINASE DOMAIN-CONTAINING PROTEIN-RELATED"/>
    <property type="match status" value="1"/>
</dbReference>
<keyword evidence="6" id="KW-0067">ATP-binding</keyword>
<evidence type="ECO:0000256" key="3">
    <source>
        <dbReference type="ARBA" id="ARBA00022679"/>
    </source>
</evidence>
<evidence type="ECO:0000256" key="9">
    <source>
        <dbReference type="SAM" id="MobiDB-lite"/>
    </source>
</evidence>
<dbReference type="GO" id="GO:0004674">
    <property type="term" value="F:protein serine/threonine kinase activity"/>
    <property type="evidence" value="ECO:0007669"/>
    <property type="project" value="UniProtKB-KW"/>
</dbReference>
<keyword evidence="5 10" id="KW-0418">Kinase</keyword>
<dbReference type="InterPro" id="IPR051334">
    <property type="entry name" value="SRPK"/>
</dbReference>
<dbReference type="AlphaFoldDB" id="W6QY83"/>
<dbReference type="GO" id="GO:0005524">
    <property type="term" value="F:ATP binding"/>
    <property type="evidence" value="ECO:0007669"/>
    <property type="project" value="UniProtKB-KW"/>
</dbReference>
<dbReference type="SUPFAM" id="SSF56112">
    <property type="entry name" value="Protein kinase-like (PK-like)"/>
    <property type="match status" value="1"/>
</dbReference>
<proteinExistence type="predicted"/>
<keyword evidence="2" id="KW-0723">Serine/threonine-protein kinase</keyword>
<evidence type="ECO:0000256" key="8">
    <source>
        <dbReference type="ARBA" id="ARBA00048679"/>
    </source>
</evidence>
<accession>W6QY83</accession>
<reference evidence="10" key="1">
    <citation type="journal article" date="2014" name="Nat. Commun.">
        <title>Multiple recent horizontal transfers of a large genomic region in cheese making fungi.</title>
        <authorList>
            <person name="Cheeseman K."/>
            <person name="Ropars J."/>
            <person name="Renault P."/>
            <person name="Dupont J."/>
            <person name="Gouzy J."/>
            <person name="Branca A."/>
            <person name="Abraham A.L."/>
            <person name="Ceppi M."/>
            <person name="Conseiller E."/>
            <person name="Debuchy R."/>
            <person name="Malagnac F."/>
            <person name="Goarin A."/>
            <person name="Silar P."/>
            <person name="Lacoste S."/>
            <person name="Sallet E."/>
            <person name="Bensimon A."/>
            <person name="Giraud T."/>
            <person name="Brygoo Y."/>
        </authorList>
    </citation>
    <scope>NUCLEOTIDE SEQUENCE [LARGE SCALE GENOMIC DNA]</scope>
    <source>
        <strain evidence="10">FM164</strain>
    </source>
</reference>
<evidence type="ECO:0000256" key="6">
    <source>
        <dbReference type="ARBA" id="ARBA00022840"/>
    </source>
</evidence>
<protein>
    <recommendedName>
        <fullName evidence="1">non-specific serine/threonine protein kinase</fullName>
        <ecNumber evidence="1">2.7.11.1</ecNumber>
    </recommendedName>
</protein>
<dbReference type="Gene3D" id="3.30.200.20">
    <property type="entry name" value="Phosphorylase Kinase, domain 1"/>
    <property type="match status" value="1"/>
</dbReference>
<name>W6QY83_PENRF</name>